<organism evidence="1 2">
    <name type="scientific">Bodo saltans</name>
    <name type="common">Flagellated protozoan</name>
    <dbReference type="NCBI Taxonomy" id="75058"/>
    <lineage>
        <taxon>Eukaryota</taxon>
        <taxon>Discoba</taxon>
        <taxon>Euglenozoa</taxon>
        <taxon>Kinetoplastea</taxon>
        <taxon>Metakinetoplastina</taxon>
        <taxon>Eubodonida</taxon>
        <taxon>Bodonidae</taxon>
        <taxon>Bodo</taxon>
    </lineage>
</organism>
<dbReference type="VEuPathDB" id="TriTrypDB:BSAL_91675"/>
<name>A0A0S4J6P3_BODSA</name>
<gene>
    <name evidence="1" type="ORF">BSAL_91675</name>
</gene>
<protein>
    <submittedName>
        <fullName evidence="1">Uncharacterized protein</fullName>
    </submittedName>
</protein>
<proteinExistence type="predicted"/>
<accession>A0A0S4J6P3</accession>
<dbReference type="OrthoDB" id="273174at2759"/>
<dbReference type="Proteomes" id="UP000051952">
    <property type="component" value="Unassembled WGS sequence"/>
</dbReference>
<sequence>MLVRVRGAGASAENSQAIVMHLRAFKHHMSSHTHSHSSHATSLIHPPLQLHHFPVTIDCSHSQFLPTWHEVWNLYDIAYDELDAALSTHGPLALVHHVLKFADAHSASSAFREVDVAARMVGSSQRLTLNALSLTGAASNLLSAVWQLSYVSVLAALGAHHVVDGTSNSLPLREIVILFADVTPSLSYFLRQFALHLFRPFVSIDLAVHVVACLVNKEAELSGVCFMPDTDVEWVGDAPAVIQQCPIVRVPIRDYMSGNHLSAVSLQELAAVAKENMVKNFCPCCGPTDGGGCCGQRD</sequence>
<dbReference type="EMBL" id="CYKH01001247">
    <property type="protein sequence ID" value="CUG86127.1"/>
    <property type="molecule type" value="Genomic_DNA"/>
</dbReference>
<keyword evidence="2" id="KW-1185">Reference proteome</keyword>
<evidence type="ECO:0000313" key="2">
    <source>
        <dbReference type="Proteomes" id="UP000051952"/>
    </source>
</evidence>
<reference evidence="2" key="1">
    <citation type="submission" date="2015-09" db="EMBL/GenBank/DDBJ databases">
        <authorList>
            <consortium name="Pathogen Informatics"/>
        </authorList>
    </citation>
    <scope>NUCLEOTIDE SEQUENCE [LARGE SCALE GENOMIC DNA]</scope>
    <source>
        <strain evidence="2">Lake Konstanz</strain>
    </source>
</reference>
<dbReference type="AlphaFoldDB" id="A0A0S4J6P3"/>
<evidence type="ECO:0000313" key="1">
    <source>
        <dbReference type="EMBL" id="CUG86127.1"/>
    </source>
</evidence>